<evidence type="ECO:0000259" key="3">
    <source>
        <dbReference type="PROSITE" id="PS51841"/>
    </source>
</evidence>
<feature type="region of interest" description="Disordered" evidence="1">
    <location>
        <begin position="408"/>
        <end position="436"/>
    </location>
</feature>
<dbReference type="SUPFAM" id="SSF74853">
    <property type="entry name" value="Lamin A/C globular tail domain"/>
    <property type="match status" value="1"/>
</dbReference>
<dbReference type="EMBL" id="LSDK01000049">
    <property type="protein sequence ID" value="KXB77108.1"/>
    <property type="molecule type" value="Genomic_DNA"/>
</dbReference>
<feature type="domain" description="LTD" evidence="3">
    <location>
        <begin position="250"/>
        <end position="411"/>
    </location>
</feature>
<evidence type="ECO:0000256" key="2">
    <source>
        <dbReference type="SAM" id="SignalP"/>
    </source>
</evidence>
<evidence type="ECO:0000313" key="4">
    <source>
        <dbReference type="EMBL" id="KXB77108.1"/>
    </source>
</evidence>
<dbReference type="STRING" id="322095.HMPREF3185_00622"/>
<dbReference type="Proteomes" id="UP000070224">
    <property type="component" value="Unassembled WGS sequence"/>
</dbReference>
<feature type="chain" id="PRO_5007462226" description="LTD domain-containing protein" evidence="2">
    <location>
        <begin position="24"/>
        <end position="528"/>
    </location>
</feature>
<evidence type="ECO:0000313" key="5">
    <source>
        <dbReference type="Proteomes" id="UP000070224"/>
    </source>
</evidence>
<protein>
    <recommendedName>
        <fullName evidence="3">LTD domain-containing protein</fullName>
    </recommendedName>
</protein>
<dbReference type="AlphaFoldDB" id="A0A134BAX3"/>
<dbReference type="RefSeq" id="WP_060935080.1">
    <property type="nucleotide sequence ID" value="NZ_KQ960432.1"/>
</dbReference>
<keyword evidence="2" id="KW-0732">Signal</keyword>
<dbReference type="InterPro" id="IPR036415">
    <property type="entry name" value="Lamin_tail_dom_sf"/>
</dbReference>
<name>A0A134BAX3_9PORP</name>
<dbReference type="Pfam" id="PF00932">
    <property type="entry name" value="LTD"/>
    <property type="match status" value="1"/>
</dbReference>
<dbReference type="InterPro" id="IPR001322">
    <property type="entry name" value="Lamin_tail_dom"/>
</dbReference>
<gene>
    <name evidence="4" type="ORF">HMPREF3185_00622</name>
</gene>
<comment type="caution">
    <text evidence="4">The sequence shown here is derived from an EMBL/GenBank/DDBJ whole genome shotgun (WGS) entry which is preliminary data.</text>
</comment>
<keyword evidence="5" id="KW-1185">Reference proteome</keyword>
<evidence type="ECO:0000256" key="1">
    <source>
        <dbReference type="SAM" id="MobiDB-lite"/>
    </source>
</evidence>
<feature type="compositionally biased region" description="Pro residues" evidence="1">
    <location>
        <begin position="249"/>
        <end position="259"/>
    </location>
</feature>
<dbReference type="PROSITE" id="PS51841">
    <property type="entry name" value="LTD"/>
    <property type="match status" value="1"/>
</dbReference>
<reference evidence="5" key="1">
    <citation type="submission" date="2016-01" db="EMBL/GenBank/DDBJ databases">
        <authorList>
            <person name="Mitreva M."/>
            <person name="Pepin K.H."/>
            <person name="Mihindukulasuriya K.A."/>
            <person name="Fulton R."/>
            <person name="Fronick C."/>
            <person name="O'Laughlin M."/>
            <person name="Miner T."/>
            <person name="Herter B."/>
            <person name="Rosa B.A."/>
            <person name="Cordes M."/>
            <person name="Tomlinson C."/>
            <person name="Wollam A."/>
            <person name="Palsikar V.B."/>
            <person name="Mardis E.R."/>
            <person name="Wilson R.K."/>
        </authorList>
    </citation>
    <scope>NUCLEOTIDE SEQUENCE [LARGE SCALE GENOMIC DNA]</scope>
    <source>
        <strain evidence="5">KA00683</strain>
    </source>
</reference>
<sequence>MYSYRYPFLYLLLLIFLPFCASAQVWQADFSTEGTPTEKHWRYDRELYHIAGGALHLSVPKEPARGSATLATDILLPKRPIWRGQVKTDLIPTAYNHATILLCAIKPLGGKSYEYVALDFGQGGQQRISLRRVKVGRSDSHPTEFTLSPLGRPLISSPVLLNASGSWDYDVRYSAEAGWQLYLREAGSEQEWELIGEEEDFRPTLPEKNTFGISCAFTSTHHTGWHFRQLRIYPASETDPIGDEGTSPRPEPVPTPTPTPRLGLLLSEVMPHPKAGCPEYIELYNASDSPCELGDYALAAGRDGSSYKITPLPPRTIPAGSYIVVTKDPDALAAAYPDAPRETFVKASLPRLLNQSGLIGLLLGDDGLVVDLLHYDSNLLPKGMKSKAGIALERKDYQVTEEAGNWHAASRSAGFATPGRKNSAPEGSGSDKGNSPKERISAEELFALLDSAPDSECHFTLYRLTGELLARGTSLARESWIQNLRTMPAEALRLIGVSADGPLLLHIRLTRPDGTREERSLLFRLAAL</sequence>
<dbReference type="PATRIC" id="fig|322095.3.peg.615"/>
<accession>A0A134BAX3</accession>
<proteinExistence type="predicted"/>
<feature type="signal peptide" evidence="2">
    <location>
        <begin position="1"/>
        <end position="23"/>
    </location>
</feature>
<organism evidence="4 5">
    <name type="scientific">Porphyromonas somerae</name>
    <dbReference type="NCBI Taxonomy" id="322095"/>
    <lineage>
        <taxon>Bacteria</taxon>
        <taxon>Pseudomonadati</taxon>
        <taxon>Bacteroidota</taxon>
        <taxon>Bacteroidia</taxon>
        <taxon>Bacteroidales</taxon>
        <taxon>Porphyromonadaceae</taxon>
        <taxon>Porphyromonas</taxon>
    </lineage>
</organism>
<feature type="region of interest" description="Disordered" evidence="1">
    <location>
        <begin position="236"/>
        <end position="260"/>
    </location>
</feature>
<dbReference type="OrthoDB" id="9758406at2"/>